<dbReference type="GO" id="GO:0003700">
    <property type="term" value="F:DNA-binding transcription factor activity"/>
    <property type="evidence" value="ECO:0007669"/>
    <property type="project" value="InterPro"/>
</dbReference>
<dbReference type="InterPro" id="IPR036388">
    <property type="entry name" value="WH-like_DNA-bd_sf"/>
</dbReference>
<comment type="similarity">
    <text evidence="1">Belongs to the LysR transcriptional regulatory family.</text>
</comment>
<evidence type="ECO:0000256" key="4">
    <source>
        <dbReference type="ARBA" id="ARBA00023163"/>
    </source>
</evidence>
<reference evidence="6 7" key="1">
    <citation type="submission" date="2018-07" db="EMBL/GenBank/DDBJ databases">
        <title>Genomic and Epidemiologic Investigation of an Indolent Hospital Outbreak.</title>
        <authorList>
            <person name="Johnson R.C."/>
            <person name="Deming C."/>
            <person name="Conlan S."/>
            <person name="Zellmer C.J."/>
            <person name="Michelin A.V."/>
            <person name="Lee-Lin S."/>
            <person name="Thomas P.J."/>
            <person name="Park M."/>
            <person name="Weingarten R.A."/>
            <person name="Less J."/>
            <person name="Dekker J.P."/>
            <person name="Frank K.M."/>
            <person name="Musser K.A."/>
            <person name="Mcquiston J.R."/>
            <person name="Henderson D.K."/>
            <person name="Lau A.F."/>
            <person name="Palmore T.N."/>
            <person name="Segre J.A."/>
        </authorList>
    </citation>
    <scope>NUCLEOTIDE SEQUENCE [LARGE SCALE GENOMIC DNA]</scope>
    <source>
        <strain evidence="6 7">SK-CDC1_0717</strain>
    </source>
</reference>
<dbReference type="Proteomes" id="UP000287746">
    <property type="component" value="Unassembled WGS sequence"/>
</dbReference>
<dbReference type="GO" id="GO:0003677">
    <property type="term" value="F:DNA binding"/>
    <property type="evidence" value="ECO:0007669"/>
    <property type="project" value="UniProtKB-KW"/>
</dbReference>
<keyword evidence="2" id="KW-0805">Transcription regulation</keyword>
<sequence length="150" mass="16063">MRQNSHGNGDAGYRSPAACEPCHLIFGSFYRAARALDVEQSTLSRNIIRLERVIGVKLFNRSRSGVTTTIAGTHFIRSARPMVASADKIVSAMRAAGQGRAGVLKIGHNTSVSAGNLRASILAWQAINPDVDFESVEADRCPPSAPMAQI</sequence>
<evidence type="ECO:0000256" key="3">
    <source>
        <dbReference type="ARBA" id="ARBA00023125"/>
    </source>
</evidence>
<dbReference type="Pfam" id="PF00126">
    <property type="entry name" value="HTH_1"/>
    <property type="match status" value="1"/>
</dbReference>
<proteinExistence type="inferred from homology"/>
<evidence type="ECO:0000256" key="2">
    <source>
        <dbReference type="ARBA" id="ARBA00023015"/>
    </source>
</evidence>
<organism evidence="6 7">
    <name type="scientific">Sphingomonas koreensis</name>
    <dbReference type="NCBI Taxonomy" id="93064"/>
    <lineage>
        <taxon>Bacteria</taxon>
        <taxon>Pseudomonadati</taxon>
        <taxon>Pseudomonadota</taxon>
        <taxon>Alphaproteobacteria</taxon>
        <taxon>Sphingomonadales</taxon>
        <taxon>Sphingomonadaceae</taxon>
        <taxon>Sphingomonas</taxon>
    </lineage>
</organism>
<protein>
    <submittedName>
        <fullName evidence="6">LysR family transcriptional regulator</fullName>
    </submittedName>
</protein>
<comment type="caution">
    <text evidence="6">The sequence shown here is derived from an EMBL/GenBank/DDBJ whole genome shotgun (WGS) entry which is preliminary data.</text>
</comment>
<accession>A0A430FXI1</accession>
<name>A0A430FXI1_9SPHN</name>
<evidence type="ECO:0000259" key="5">
    <source>
        <dbReference type="PROSITE" id="PS50931"/>
    </source>
</evidence>
<evidence type="ECO:0000256" key="1">
    <source>
        <dbReference type="ARBA" id="ARBA00009437"/>
    </source>
</evidence>
<evidence type="ECO:0000313" key="7">
    <source>
        <dbReference type="Proteomes" id="UP000287746"/>
    </source>
</evidence>
<evidence type="ECO:0000313" key="6">
    <source>
        <dbReference type="EMBL" id="RSY76295.1"/>
    </source>
</evidence>
<dbReference type="InterPro" id="IPR036390">
    <property type="entry name" value="WH_DNA-bd_sf"/>
</dbReference>
<dbReference type="PROSITE" id="PS50931">
    <property type="entry name" value="HTH_LYSR"/>
    <property type="match status" value="1"/>
</dbReference>
<dbReference type="SUPFAM" id="SSF46785">
    <property type="entry name" value="Winged helix' DNA-binding domain"/>
    <property type="match status" value="1"/>
</dbReference>
<gene>
    <name evidence="6" type="ORF">DAH66_22025</name>
</gene>
<keyword evidence="3" id="KW-0238">DNA-binding</keyword>
<keyword evidence="4" id="KW-0804">Transcription</keyword>
<dbReference type="PANTHER" id="PTHR30346">
    <property type="entry name" value="TRANSCRIPTIONAL DUAL REGULATOR HCAR-RELATED"/>
    <property type="match status" value="1"/>
</dbReference>
<dbReference type="Gene3D" id="1.10.10.10">
    <property type="entry name" value="Winged helix-like DNA-binding domain superfamily/Winged helix DNA-binding domain"/>
    <property type="match status" value="1"/>
</dbReference>
<feature type="domain" description="HTH lysR-type" evidence="5">
    <location>
        <begin position="27"/>
        <end position="69"/>
    </location>
</feature>
<dbReference type="AlphaFoldDB" id="A0A430FXI1"/>
<dbReference type="EMBL" id="QQYZ01000044">
    <property type="protein sequence ID" value="RSY76295.1"/>
    <property type="molecule type" value="Genomic_DNA"/>
</dbReference>
<dbReference type="GO" id="GO:0032993">
    <property type="term" value="C:protein-DNA complex"/>
    <property type="evidence" value="ECO:0007669"/>
    <property type="project" value="TreeGrafter"/>
</dbReference>
<dbReference type="InterPro" id="IPR000847">
    <property type="entry name" value="LysR_HTH_N"/>
</dbReference>
<dbReference type="RefSeq" id="WP_126006327.1">
    <property type="nucleotide sequence ID" value="NZ_QQYZ01000044.1"/>
</dbReference>
<dbReference type="PRINTS" id="PR00039">
    <property type="entry name" value="HTHLYSR"/>
</dbReference>
<dbReference type="PANTHER" id="PTHR30346:SF0">
    <property type="entry name" value="HCA OPERON TRANSCRIPTIONAL ACTIVATOR HCAR"/>
    <property type="match status" value="1"/>
</dbReference>